<dbReference type="GO" id="GO:0008720">
    <property type="term" value="F:D-lactate dehydrogenase (NAD+) activity"/>
    <property type="evidence" value="ECO:0007669"/>
    <property type="project" value="TreeGrafter"/>
</dbReference>
<evidence type="ECO:0000256" key="2">
    <source>
        <dbReference type="ARBA" id="ARBA00008000"/>
    </source>
</evidence>
<comment type="cofactor">
    <cofactor evidence="1">
        <name>FAD</name>
        <dbReference type="ChEBI" id="CHEBI:57692"/>
    </cofactor>
</comment>
<evidence type="ECO:0000259" key="8">
    <source>
        <dbReference type="PROSITE" id="PS51387"/>
    </source>
</evidence>
<evidence type="ECO:0000313" key="10">
    <source>
        <dbReference type="Proteomes" id="UP000033115"/>
    </source>
</evidence>
<dbReference type="InterPro" id="IPR004113">
    <property type="entry name" value="FAD-bd_oxidored_4_C"/>
</dbReference>
<evidence type="ECO:0000256" key="7">
    <source>
        <dbReference type="ARBA" id="ARBA00038897"/>
    </source>
</evidence>
<reference evidence="9 10" key="1">
    <citation type="journal article" date="2015" name="J. Biotechnol.">
        <title>Complete genome sequence of a malodorant-producing acetogen, Clostridium scatologenes ATCC 25775(T).</title>
        <authorList>
            <person name="Zhu Z."/>
            <person name="Guo T."/>
            <person name="Zheng H."/>
            <person name="Song T."/>
            <person name="Ouyang P."/>
            <person name="Xie J."/>
        </authorList>
    </citation>
    <scope>NUCLEOTIDE SEQUENCE [LARGE SCALE GENOMIC DNA]</scope>
    <source>
        <strain evidence="9 10">ATCC 25775</strain>
    </source>
</reference>
<dbReference type="InterPro" id="IPR006094">
    <property type="entry name" value="Oxid_FAD_bind_N"/>
</dbReference>
<name>A0A0E3GR04_CLOSL</name>
<dbReference type="Proteomes" id="UP000033115">
    <property type="component" value="Chromosome"/>
</dbReference>
<dbReference type="Pfam" id="PF02913">
    <property type="entry name" value="FAD-oxidase_C"/>
    <property type="match status" value="1"/>
</dbReference>
<evidence type="ECO:0000256" key="4">
    <source>
        <dbReference type="ARBA" id="ARBA00022827"/>
    </source>
</evidence>
<dbReference type="KEGG" id="csq:CSCA_2351"/>
<dbReference type="Pfam" id="PF01565">
    <property type="entry name" value="FAD_binding_4"/>
    <property type="match status" value="1"/>
</dbReference>
<keyword evidence="3" id="KW-0285">Flavoprotein</keyword>
<evidence type="ECO:0000256" key="6">
    <source>
        <dbReference type="ARBA" id="ARBA00023002"/>
    </source>
</evidence>
<proteinExistence type="inferred from homology"/>
<dbReference type="HOGENOM" id="CLU_017779_9_2_9"/>
<dbReference type="PANTHER" id="PTHR11748">
    <property type="entry name" value="D-LACTATE DEHYDROGENASE"/>
    <property type="match status" value="1"/>
</dbReference>
<sequence>MKKETIDYLMNTVGSDFVITNNGQKLSYMYDEIEHNVRPEVNISSIVVKPLNSNEVAEIVKYANENKIPVVVYGGGTGLCGGVSPIKESIVISMERMNKIIEIDEKNMMAVVEAGVTLAQLIEELEKHDGICFPVHPGDEGAQMGGMVATNAGGARAVRHGIMRNHIKGIEVVLASGEILRLGGKLLKDNSGYNLLQLIMGSEGTLAIITKITLRLYPEDKYTASVVMAFENVSDASNAVLEIIKNGVSPLAVEYQDRYLNVESAELLGLHWPLDKGKADILIILSEKSEEALYNSCEIINDICKKYNANKAVFAGTKKEQGEMLAIRSGSYEVIKDNIAYSFDMAVPAGYMPDFLNDLWELVTSYNTISYITAHLADGNVHNDIYMIDGKNPKYLEELKIKMYQLCFKYEGTLTGEHGIGKLRIKDLILQKSKVEIELMKNIKKAFDPNNILNPGTVIDM</sequence>
<dbReference type="Gene3D" id="1.10.45.10">
    <property type="entry name" value="Vanillyl-alcohol Oxidase, Chain A, domain 4"/>
    <property type="match status" value="1"/>
</dbReference>
<protein>
    <recommendedName>
        <fullName evidence="7">D-lactate dehydrogenase (cytochrome)</fullName>
        <ecNumber evidence="7">1.1.2.4</ecNumber>
    </recommendedName>
</protein>
<dbReference type="InterPro" id="IPR016164">
    <property type="entry name" value="FAD-linked_Oxase-like_C"/>
</dbReference>
<dbReference type="InterPro" id="IPR016171">
    <property type="entry name" value="Vanillyl_alc_oxidase_C-sub2"/>
</dbReference>
<evidence type="ECO:0000256" key="5">
    <source>
        <dbReference type="ARBA" id="ARBA00022946"/>
    </source>
</evidence>
<feature type="domain" description="FAD-binding PCMH-type" evidence="8">
    <location>
        <begin position="40"/>
        <end position="219"/>
    </location>
</feature>
<accession>A0A0E3GR04</accession>
<dbReference type="GO" id="GO:0004458">
    <property type="term" value="F:D-lactate dehydrogenase (cytochrome) activity"/>
    <property type="evidence" value="ECO:0007669"/>
    <property type="project" value="UniProtKB-EC"/>
</dbReference>
<dbReference type="FunFam" id="1.10.45.10:FF:000001">
    <property type="entry name" value="D-lactate dehydrogenase mitochondrial"/>
    <property type="match status" value="1"/>
</dbReference>
<gene>
    <name evidence="9" type="ORF">CSCA_2351</name>
</gene>
<dbReference type="Gene3D" id="3.30.465.10">
    <property type="match status" value="1"/>
</dbReference>
<dbReference type="STRING" id="1548.CSCA_2351"/>
<dbReference type="AlphaFoldDB" id="A0A0E3GR04"/>
<dbReference type="EMBL" id="CP009933">
    <property type="protein sequence ID" value="AKA69476.1"/>
    <property type="molecule type" value="Genomic_DNA"/>
</dbReference>
<dbReference type="InterPro" id="IPR016166">
    <property type="entry name" value="FAD-bd_PCMH"/>
</dbReference>
<dbReference type="InterPro" id="IPR036318">
    <property type="entry name" value="FAD-bd_PCMH-like_sf"/>
</dbReference>
<evidence type="ECO:0000256" key="3">
    <source>
        <dbReference type="ARBA" id="ARBA00022630"/>
    </source>
</evidence>
<evidence type="ECO:0000313" key="9">
    <source>
        <dbReference type="EMBL" id="AKA69476.1"/>
    </source>
</evidence>
<keyword evidence="10" id="KW-1185">Reference proteome</keyword>
<dbReference type="GO" id="GO:0071949">
    <property type="term" value="F:FAD binding"/>
    <property type="evidence" value="ECO:0007669"/>
    <property type="project" value="InterPro"/>
</dbReference>
<dbReference type="Gene3D" id="3.30.70.2740">
    <property type="match status" value="1"/>
</dbReference>
<dbReference type="PROSITE" id="PS51387">
    <property type="entry name" value="FAD_PCMH"/>
    <property type="match status" value="1"/>
</dbReference>
<dbReference type="InterPro" id="IPR016169">
    <property type="entry name" value="FAD-bd_PCMH_sub2"/>
</dbReference>
<dbReference type="EC" id="1.1.2.4" evidence="7"/>
<keyword evidence="4" id="KW-0274">FAD</keyword>
<dbReference type="PANTHER" id="PTHR11748:SF111">
    <property type="entry name" value="D-LACTATE DEHYDROGENASE, MITOCHONDRIAL-RELATED"/>
    <property type="match status" value="1"/>
</dbReference>
<dbReference type="RefSeq" id="WP_029160239.1">
    <property type="nucleotide sequence ID" value="NZ_CP009933.1"/>
</dbReference>
<organism evidence="9 10">
    <name type="scientific">Clostridium scatologenes</name>
    <dbReference type="NCBI Taxonomy" id="1548"/>
    <lineage>
        <taxon>Bacteria</taxon>
        <taxon>Bacillati</taxon>
        <taxon>Bacillota</taxon>
        <taxon>Clostridia</taxon>
        <taxon>Eubacteriales</taxon>
        <taxon>Clostridiaceae</taxon>
        <taxon>Clostridium</taxon>
    </lineage>
</organism>
<keyword evidence="5" id="KW-0809">Transit peptide</keyword>
<comment type="similarity">
    <text evidence="2">Belongs to the FAD-binding oxidoreductase/transferase type 4 family.</text>
</comment>
<evidence type="ECO:0000256" key="1">
    <source>
        <dbReference type="ARBA" id="ARBA00001974"/>
    </source>
</evidence>
<keyword evidence="6" id="KW-0560">Oxidoreductase</keyword>
<dbReference type="SUPFAM" id="SSF55103">
    <property type="entry name" value="FAD-linked oxidases, C-terminal domain"/>
    <property type="match status" value="1"/>
</dbReference>
<dbReference type="GO" id="GO:1903457">
    <property type="term" value="P:lactate catabolic process"/>
    <property type="evidence" value="ECO:0007669"/>
    <property type="project" value="TreeGrafter"/>
</dbReference>
<dbReference type="SUPFAM" id="SSF56176">
    <property type="entry name" value="FAD-binding/transporter-associated domain-like"/>
    <property type="match status" value="1"/>
</dbReference>